<evidence type="ECO:0000313" key="2">
    <source>
        <dbReference type="EMBL" id="MFG6430800.1"/>
    </source>
</evidence>
<keyword evidence="1" id="KW-1133">Transmembrane helix</keyword>
<proteinExistence type="predicted"/>
<keyword evidence="1" id="KW-0472">Membrane</keyword>
<dbReference type="Proteomes" id="UP001606210">
    <property type="component" value="Unassembled WGS sequence"/>
</dbReference>
<keyword evidence="3" id="KW-1185">Reference proteome</keyword>
<keyword evidence="1" id="KW-0812">Transmembrane</keyword>
<feature type="transmembrane region" description="Helical" evidence="1">
    <location>
        <begin position="129"/>
        <end position="147"/>
    </location>
</feature>
<evidence type="ECO:0000313" key="3">
    <source>
        <dbReference type="Proteomes" id="UP001606210"/>
    </source>
</evidence>
<feature type="transmembrane region" description="Helical" evidence="1">
    <location>
        <begin position="61"/>
        <end position="85"/>
    </location>
</feature>
<gene>
    <name evidence="2" type="ORF">ACG00Y_12800</name>
</gene>
<sequence length="153" mass="15509">MAAGNAGPRHWPRVLLALAAGWLLAAAWGSVVQTQFNLQALVALGVPVPPGVRALTTLQDLAGFAPVYAGILAAGWLPALGLAAWLAQRWPSARTALFTAAAGAGMVAAVRAVDALAPMPVFIDATRGWPGLLSMAAGAALGGWLAARLSARL</sequence>
<dbReference type="RefSeq" id="WP_394479336.1">
    <property type="nucleotide sequence ID" value="NZ_JBIGHV010000004.1"/>
</dbReference>
<organism evidence="2 3">
    <name type="scientific">Pelomonas parva</name>
    <dbReference type="NCBI Taxonomy" id="3299032"/>
    <lineage>
        <taxon>Bacteria</taxon>
        <taxon>Pseudomonadati</taxon>
        <taxon>Pseudomonadota</taxon>
        <taxon>Betaproteobacteria</taxon>
        <taxon>Burkholderiales</taxon>
        <taxon>Sphaerotilaceae</taxon>
        <taxon>Roseateles</taxon>
    </lineage>
</organism>
<comment type="caution">
    <text evidence="2">The sequence shown here is derived from an EMBL/GenBank/DDBJ whole genome shotgun (WGS) entry which is preliminary data.</text>
</comment>
<protein>
    <submittedName>
        <fullName evidence="2">Uncharacterized protein</fullName>
    </submittedName>
</protein>
<evidence type="ECO:0000256" key="1">
    <source>
        <dbReference type="SAM" id="Phobius"/>
    </source>
</evidence>
<dbReference type="EMBL" id="JBIGHV010000004">
    <property type="protein sequence ID" value="MFG6430800.1"/>
    <property type="molecule type" value="Genomic_DNA"/>
</dbReference>
<accession>A0ABW7F4Z3</accession>
<name>A0ABW7F4Z3_9BURK</name>
<feature type="transmembrane region" description="Helical" evidence="1">
    <location>
        <begin position="97"/>
        <end position="117"/>
    </location>
</feature>
<reference evidence="2 3" key="1">
    <citation type="submission" date="2024-08" db="EMBL/GenBank/DDBJ databases">
        <authorList>
            <person name="Lu H."/>
        </authorList>
    </citation>
    <scope>NUCLEOTIDE SEQUENCE [LARGE SCALE GENOMIC DNA]</scope>
    <source>
        <strain evidence="2 3">LYH14W</strain>
    </source>
</reference>